<keyword evidence="3" id="KW-1185">Reference proteome</keyword>
<protein>
    <recommendedName>
        <fullName evidence="1">SnoaL-like domain-containing protein</fullName>
    </recommendedName>
</protein>
<dbReference type="SUPFAM" id="SSF54427">
    <property type="entry name" value="NTF2-like"/>
    <property type="match status" value="1"/>
</dbReference>
<dbReference type="InterPro" id="IPR032710">
    <property type="entry name" value="NTF2-like_dom_sf"/>
</dbReference>
<evidence type="ECO:0000313" key="3">
    <source>
        <dbReference type="Proteomes" id="UP000608522"/>
    </source>
</evidence>
<dbReference type="RefSeq" id="WP_202199262.1">
    <property type="nucleotide sequence ID" value="NZ_BAAATO010000005.1"/>
</dbReference>
<sequence>MTVTDEASAAAGLGALHLEVQQFYARQMQLLDDGRVEEWALTFTDDGVFAANAHPEPAAGRAAITAAAARATEEFAAKGVKRRHWLGMLAVDPTGPATAVARCYALVIETPRGGQSAIRVSTLCEDRLVREGDRWLVEYRYVTRDDLV</sequence>
<dbReference type="EMBL" id="BNED01000005">
    <property type="protein sequence ID" value="GHI77149.1"/>
    <property type="molecule type" value="Genomic_DNA"/>
</dbReference>
<feature type="domain" description="SnoaL-like" evidence="1">
    <location>
        <begin position="18"/>
        <end position="140"/>
    </location>
</feature>
<evidence type="ECO:0000313" key="2">
    <source>
        <dbReference type="EMBL" id="GHI77149.1"/>
    </source>
</evidence>
<reference evidence="3" key="1">
    <citation type="submission" date="2023-07" db="EMBL/GenBank/DDBJ databases">
        <title>Whole genome shotgun sequence of Streptomyces spororaveus NBRC 15456.</title>
        <authorList>
            <person name="Komaki H."/>
            <person name="Tamura T."/>
        </authorList>
    </citation>
    <scope>NUCLEOTIDE SEQUENCE [LARGE SCALE GENOMIC DNA]</scope>
    <source>
        <strain evidence="3">NBRC 15456</strain>
    </source>
</reference>
<comment type="caution">
    <text evidence="2">The sequence shown here is derived from an EMBL/GenBank/DDBJ whole genome shotgun (WGS) entry which is preliminary data.</text>
</comment>
<proteinExistence type="predicted"/>
<dbReference type="Gene3D" id="3.10.450.50">
    <property type="match status" value="1"/>
</dbReference>
<name>A0ABQ3T9U9_9ACTN</name>
<dbReference type="InterPro" id="IPR037401">
    <property type="entry name" value="SnoaL-like"/>
</dbReference>
<evidence type="ECO:0000259" key="1">
    <source>
        <dbReference type="Pfam" id="PF13577"/>
    </source>
</evidence>
<organism evidence="2 3">
    <name type="scientific">Streptomyces spororaveus</name>
    <dbReference type="NCBI Taxonomy" id="284039"/>
    <lineage>
        <taxon>Bacteria</taxon>
        <taxon>Bacillati</taxon>
        <taxon>Actinomycetota</taxon>
        <taxon>Actinomycetes</taxon>
        <taxon>Kitasatosporales</taxon>
        <taxon>Streptomycetaceae</taxon>
        <taxon>Streptomyces</taxon>
    </lineage>
</organism>
<gene>
    <name evidence="2" type="ORF">Sspor_27100</name>
</gene>
<dbReference type="Pfam" id="PF13577">
    <property type="entry name" value="SnoaL_4"/>
    <property type="match status" value="1"/>
</dbReference>
<dbReference type="Proteomes" id="UP000608522">
    <property type="component" value="Unassembled WGS sequence"/>
</dbReference>
<accession>A0ABQ3T9U9</accession>